<dbReference type="FunFam" id="2.40.170.20:FF:000005">
    <property type="entry name" value="TonB-dependent siderophore receptor"/>
    <property type="match status" value="1"/>
</dbReference>
<dbReference type="Pfam" id="PF00593">
    <property type="entry name" value="TonB_dep_Rec_b-barrel"/>
    <property type="match status" value="1"/>
</dbReference>
<protein>
    <submittedName>
        <fullName evidence="17">TonB-dependent siderophore receptor</fullName>
    </submittedName>
</protein>
<comment type="similarity">
    <text evidence="2 12 13">Belongs to the TonB-dependent receptor family.</text>
</comment>
<dbReference type="InterPro" id="IPR037066">
    <property type="entry name" value="Plug_dom_sf"/>
</dbReference>
<dbReference type="PANTHER" id="PTHR32552:SF90">
    <property type="entry name" value="METAL-PSEUDOPALINE RECEPTOR CNTO"/>
    <property type="match status" value="1"/>
</dbReference>
<keyword evidence="9 12" id="KW-0472">Membrane</keyword>
<dbReference type="Gene3D" id="2.40.170.20">
    <property type="entry name" value="TonB-dependent receptor, beta-barrel domain"/>
    <property type="match status" value="1"/>
</dbReference>
<evidence type="ECO:0000313" key="17">
    <source>
        <dbReference type="EMBL" id="OWY35330.1"/>
    </source>
</evidence>
<evidence type="ECO:0000256" key="14">
    <source>
        <dbReference type="SAM" id="SignalP"/>
    </source>
</evidence>
<evidence type="ECO:0000256" key="1">
    <source>
        <dbReference type="ARBA" id="ARBA00004571"/>
    </source>
</evidence>
<evidence type="ECO:0000256" key="7">
    <source>
        <dbReference type="ARBA" id="ARBA00023065"/>
    </source>
</evidence>
<dbReference type="RefSeq" id="WP_088754744.1">
    <property type="nucleotide sequence ID" value="NZ_NJGV01000006.1"/>
</dbReference>
<feature type="signal peptide" evidence="14">
    <location>
        <begin position="1"/>
        <end position="35"/>
    </location>
</feature>
<keyword evidence="3 12" id="KW-0813">Transport</keyword>
<evidence type="ECO:0000256" key="13">
    <source>
        <dbReference type="RuleBase" id="RU003357"/>
    </source>
</evidence>
<evidence type="ECO:0000256" key="12">
    <source>
        <dbReference type="PROSITE-ProRule" id="PRU01360"/>
    </source>
</evidence>
<dbReference type="Proteomes" id="UP000214747">
    <property type="component" value="Unassembled WGS sequence"/>
</dbReference>
<dbReference type="InterPro" id="IPR036942">
    <property type="entry name" value="Beta-barrel_TonB_sf"/>
</dbReference>
<evidence type="ECO:0000259" key="15">
    <source>
        <dbReference type="Pfam" id="PF00593"/>
    </source>
</evidence>
<keyword evidence="6 14" id="KW-0732">Signal</keyword>
<sequence length="716" mass="77684">MMMHRGFATPLPSRHTTSAAWLLTSLLAMAPLAWADDTATAAGSNAAALPEISVSAGRDKAGTSYNATSTSGATRTDTPLMELPQSVRVMTPQQIEDLGAVRLADTVDYVSGISRLNDFGGTWDNFAIRGFSSTDMGFLVNGFPGSRGYNPRRDTATIERIEFLKGPAAALYGSSEPGGTINIVTKKPQFTRKNSAELSAGTGGLRRATVDSTGPLGQNLAYRLIAMTEEGDSRSSLLHNRRSLVAPSLAWVIDKDTLLNYEAEFLQASTPLDRGLINVRGVLGTLPRDRVLNEPSDGNMAMRSNTHQLTLERTLSEQWRAKLGASYKESSFDGYYTEAALSNPLAADNRTLNRTRTWRQLPSRDTSFQAELQGNFNTGAIGHTLLIGAEASTLWMNTEILRSANTPIDIYNPVYGSPLLPLTNRTSSSDEHQRVKAVFVQDQLSLSPQWKVLAGLRWDQYNQSIQNRVGGVTNTSQQQSAVSPRAGITYLPTAWSSVYVTAGKSFRANSGVDASGRAFDPQHSTAYEAGLKLQTQDERLGANFAVYDITKTNVLTASDVPGFQVAAGEAKSTGFEADAYGQIDAHWRVSANFAWDNARVTKDKTLAAGTRLANIPAYSAGLLVMREDATANGARYGLGGGVNYVGNRSGNTADTYSLPAYATVKLLSYWQVSKNVRLSLDVHNLFNRNYYPGSWNNLYVMPGAERTVVARMKIDL</sequence>
<proteinExistence type="inferred from homology"/>
<comment type="subcellular location">
    <subcellularLocation>
        <location evidence="1 12">Cell outer membrane</location>
        <topology evidence="1 12">Multi-pass membrane protein</topology>
    </subcellularLocation>
</comment>
<keyword evidence="7" id="KW-0406">Ion transport</keyword>
<evidence type="ECO:0000259" key="16">
    <source>
        <dbReference type="Pfam" id="PF07715"/>
    </source>
</evidence>
<dbReference type="InterPro" id="IPR010105">
    <property type="entry name" value="TonB_sidphr_rcpt"/>
</dbReference>
<dbReference type="InterPro" id="IPR000531">
    <property type="entry name" value="Beta-barrel_TonB"/>
</dbReference>
<name>A0A225SVU3_9BURK</name>
<evidence type="ECO:0000256" key="11">
    <source>
        <dbReference type="ARBA" id="ARBA00023237"/>
    </source>
</evidence>
<evidence type="ECO:0000256" key="9">
    <source>
        <dbReference type="ARBA" id="ARBA00023136"/>
    </source>
</evidence>
<feature type="chain" id="PRO_5013211536" evidence="14">
    <location>
        <begin position="36"/>
        <end position="716"/>
    </location>
</feature>
<keyword evidence="5 12" id="KW-0812">Transmembrane</keyword>
<dbReference type="AlphaFoldDB" id="A0A225SVU3"/>
<dbReference type="InterPro" id="IPR039426">
    <property type="entry name" value="TonB-dep_rcpt-like"/>
</dbReference>
<dbReference type="EMBL" id="NJGV01000006">
    <property type="protein sequence ID" value="OWY35330.1"/>
    <property type="molecule type" value="Genomic_DNA"/>
</dbReference>
<dbReference type="GO" id="GO:0015891">
    <property type="term" value="P:siderophore transport"/>
    <property type="evidence" value="ECO:0007669"/>
    <property type="project" value="InterPro"/>
</dbReference>
<gene>
    <name evidence="17" type="ORF">CEJ45_08645</name>
</gene>
<feature type="domain" description="TonB-dependent receptor plug" evidence="16">
    <location>
        <begin position="80"/>
        <end position="180"/>
    </location>
</feature>
<dbReference type="PANTHER" id="PTHR32552">
    <property type="entry name" value="FERRICHROME IRON RECEPTOR-RELATED"/>
    <property type="match status" value="1"/>
</dbReference>
<comment type="caution">
    <text evidence="17">The sequence shown here is derived from an EMBL/GenBank/DDBJ whole genome shotgun (WGS) entry which is preliminary data.</text>
</comment>
<dbReference type="GO" id="GO:0038023">
    <property type="term" value="F:signaling receptor activity"/>
    <property type="evidence" value="ECO:0007669"/>
    <property type="project" value="InterPro"/>
</dbReference>
<feature type="domain" description="TonB-dependent receptor-like beta-barrel" evidence="15">
    <location>
        <begin position="253"/>
        <end position="685"/>
    </location>
</feature>
<evidence type="ECO:0000256" key="5">
    <source>
        <dbReference type="ARBA" id="ARBA00022692"/>
    </source>
</evidence>
<reference evidence="17 18" key="1">
    <citation type="journal article" date="2010" name="Int. J. Syst. Evol. Microbiol.">
        <title>Reclassification of Herbaspirillum putei as a later heterotypic synonym of Herbaspirillum huttiense, with the description of H. huttiense subsp. huttiense subsp. nov. and H. huttiense subsp. putei subsp. nov., comb. nov., and description of Herbaspirillum aquaticum sp. nov.</title>
        <authorList>
            <person name="Dobritsa A.P."/>
            <person name="Reddy M.C."/>
            <person name="Samadpour M."/>
        </authorList>
    </citation>
    <scope>NUCLEOTIDE SEQUENCE [LARGE SCALE GENOMIC DNA]</scope>
    <source>
        <strain evidence="17 18">IEH 4430</strain>
    </source>
</reference>
<evidence type="ECO:0000256" key="10">
    <source>
        <dbReference type="ARBA" id="ARBA00023170"/>
    </source>
</evidence>
<keyword evidence="4 12" id="KW-1134">Transmembrane beta strand</keyword>
<dbReference type="Pfam" id="PF07715">
    <property type="entry name" value="Plug"/>
    <property type="match status" value="1"/>
</dbReference>
<accession>A0A225SVU3</accession>
<dbReference type="Gene3D" id="2.170.130.10">
    <property type="entry name" value="TonB-dependent receptor, plug domain"/>
    <property type="match status" value="1"/>
</dbReference>
<dbReference type="PROSITE" id="PS52016">
    <property type="entry name" value="TONB_DEPENDENT_REC_3"/>
    <property type="match status" value="1"/>
</dbReference>
<dbReference type="GO" id="GO:0015344">
    <property type="term" value="F:siderophore uptake transmembrane transporter activity"/>
    <property type="evidence" value="ECO:0007669"/>
    <property type="project" value="TreeGrafter"/>
</dbReference>
<dbReference type="SUPFAM" id="SSF56935">
    <property type="entry name" value="Porins"/>
    <property type="match status" value="1"/>
</dbReference>
<evidence type="ECO:0000313" key="18">
    <source>
        <dbReference type="Proteomes" id="UP000214747"/>
    </source>
</evidence>
<keyword evidence="11 12" id="KW-0998">Cell outer membrane</keyword>
<keyword evidence="10 17" id="KW-0675">Receptor</keyword>
<dbReference type="FunFam" id="2.170.130.10:FF:000001">
    <property type="entry name" value="Catecholate siderophore TonB-dependent receptor"/>
    <property type="match status" value="1"/>
</dbReference>
<dbReference type="NCBIfam" id="TIGR01783">
    <property type="entry name" value="TonB-siderophor"/>
    <property type="match status" value="1"/>
</dbReference>
<evidence type="ECO:0000256" key="3">
    <source>
        <dbReference type="ARBA" id="ARBA00022448"/>
    </source>
</evidence>
<keyword evidence="8 13" id="KW-0798">TonB box</keyword>
<dbReference type="InterPro" id="IPR012910">
    <property type="entry name" value="Plug_dom"/>
</dbReference>
<keyword evidence="18" id="KW-1185">Reference proteome</keyword>
<evidence type="ECO:0000256" key="8">
    <source>
        <dbReference type="ARBA" id="ARBA00023077"/>
    </source>
</evidence>
<dbReference type="GO" id="GO:0009279">
    <property type="term" value="C:cell outer membrane"/>
    <property type="evidence" value="ECO:0007669"/>
    <property type="project" value="UniProtKB-SubCell"/>
</dbReference>
<evidence type="ECO:0000256" key="6">
    <source>
        <dbReference type="ARBA" id="ARBA00022729"/>
    </source>
</evidence>
<evidence type="ECO:0000256" key="2">
    <source>
        <dbReference type="ARBA" id="ARBA00009810"/>
    </source>
</evidence>
<evidence type="ECO:0000256" key="4">
    <source>
        <dbReference type="ARBA" id="ARBA00022452"/>
    </source>
</evidence>
<dbReference type="CDD" id="cd01347">
    <property type="entry name" value="ligand_gated_channel"/>
    <property type="match status" value="1"/>
</dbReference>
<organism evidence="17 18">
    <name type="scientific">Herbaspirillum aquaticum</name>
    <dbReference type="NCBI Taxonomy" id="568783"/>
    <lineage>
        <taxon>Bacteria</taxon>
        <taxon>Pseudomonadati</taxon>
        <taxon>Pseudomonadota</taxon>
        <taxon>Betaproteobacteria</taxon>
        <taxon>Burkholderiales</taxon>
        <taxon>Oxalobacteraceae</taxon>
        <taxon>Herbaspirillum</taxon>
    </lineage>
</organism>